<feature type="chain" id="PRO_5004181563" description="Copper chaperone PCu(A)C" evidence="1">
    <location>
        <begin position="28"/>
        <end position="159"/>
    </location>
</feature>
<dbReference type="PANTHER" id="PTHR36302:SF1">
    <property type="entry name" value="COPPER CHAPERONE PCU(A)C"/>
    <property type="match status" value="1"/>
</dbReference>
<dbReference type="SUPFAM" id="SSF110087">
    <property type="entry name" value="DR1885-like metal-binding protein"/>
    <property type="match status" value="1"/>
</dbReference>
<dbReference type="HOGENOM" id="CLU_100939_1_2_6"/>
<dbReference type="eggNOG" id="COG2847">
    <property type="taxonomic scope" value="Bacteria"/>
</dbReference>
<dbReference type="OrthoDB" id="9796962at2"/>
<evidence type="ECO:0000313" key="2">
    <source>
        <dbReference type="EMBL" id="ABE56754.1"/>
    </source>
</evidence>
<proteinExistence type="predicted"/>
<dbReference type="InterPro" id="IPR007410">
    <property type="entry name" value="LpqE-like"/>
</dbReference>
<gene>
    <name evidence="2" type="ordered locus">Sden_3479</name>
</gene>
<dbReference type="InterPro" id="IPR058248">
    <property type="entry name" value="Lxx211020-like"/>
</dbReference>
<keyword evidence="3" id="KW-1185">Reference proteome</keyword>
<dbReference type="EMBL" id="CP000302">
    <property type="protein sequence ID" value="ABE56754.1"/>
    <property type="molecule type" value="Genomic_DNA"/>
</dbReference>
<keyword evidence="1" id="KW-0732">Signal</keyword>
<protein>
    <recommendedName>
        <fullName evidence="4">Copper chaperone PCu(A)C</fullName>
    </recommendedName>
</protein>
<evidence type="ECO:0000256" key="1">
    <source>
        <dbReference type="SAM" id="SignalP"/>
    </source>
</evidence>
<reference evidence="2 3" key="1">
    <citation type="submission" date="2006-03" db="EMBL/GenBank/DDBJ databases">
        <title>Complete sequence of Shewanella denitrificans OS217.</title>
        <authorList>
            <consortium name="US DOE Joint Genome Institute"/>
            <person name="Copeland A."/>
            <person name="Lucas S."/>
            <person name="Lapidus A."/>
            <person name="Barry K."/>
            <person name="Detter J.C."/>
            <person name="Glavina del Rio T."/>
            <person name="Hammon N."/>
            <person name="Israni S."/>
            <person name="Dalin E."/>
            <person name="Tice H."/>
            <person name="Pitluck S."/>
            <person name="Brettin T."/>
            <person name="Bruce D."/>
            <person name="Han C."/>
            <person name="Tapia R."/>
            <person name="Gilna P."/>
            <person name="Kiss H."/>
            <person name="Schmutz J."/>
            <person name="Larimer F."/>
            <person name="Land M."/>
            <person name="Hauser L."/>
            <person name="Kyrpides N."/>
            <person name="Lykidis A."/>
            <person name="Richardson P."/>
        </authorList>
    </citation>
    <scope>NUCLEOTIDE SEQUENCE [LARGE SCALE GENOMIC DNA]</scope>
    <source>
        <strain evidence="3">OS217 / ATCC BAA-1090 / DSM 15013</strain>
    </source>
</reference>
<dbReference type="RefSeq" id="WP_011497895.1">
    <property type="nucleotide sequence ID" value="NC_007954.1"/>
</dbReference>
<evidence type="ECO:0008006" key="4">
    <source>
        <dbReference type="Google" id="ProtNLM"/>
    </source>
</evidence>
<feature type="signal peptide" evidence="1">
    <location>
        <begin position="1"/>
        <end position="27"/>
    </location>
</feature>
<evidence type="ECO:0000313" key="3">
    <source>
        <dbReference type="Proteomes" id="UP000001982"/>
    </source>
</evidence>
<dbReference type="KEGG" id="sdn:Sden_3479"/>
<name>Q12IH2_SHEDO</name>
<dbReference type="Proteomes" id="UP000001982">
    <property type="component" value="Chromosome"/>
</dbReference>
<dbReference type="Pfam" id="PF04314">
    <property type="entry name" value="PCuAC"/>
    <property type="match status" value="1"/>
</dbReference>
<dbReference type="Gene3D" id="2.60.40.1890">
    <property type="entry name" value="PCu(A)C copper chaperone"/>
    <property type="match status" value="1"/>
</dbReference>
<sequence length="159" mass="17037">MKHAPSFMTLLASASLILGILSSQALAADIMVVDAWSRAMPPTARVLPVYLTLHNHGDSQVSLIKISSKLGAVALHNTVMENDMMRMQAVDKIVVQAKQQIKLAPMGLHAMVTGLTQAVPGEGDVLPLTLSFDNGEQMSINALVRKVAMPEAADKHAHH</sequence>
<accession>Q12IH2</accession>
<organism evidence="2 3">
    <name type="scientific">Shewanella denitrificans (strain OS217 / ATCC BAA-1090 / DSM 15013)</name>
    <dbReference type="NCBI Taxonomy" id="318161"/>
    <lineage>
        <taxon>Bacteria</taxon>
        <taxon>Pseudomonadati</taxon>
        <taxon>Pseudomonadota</taxon>
        <taxon>Gammaproteobacteria</taxon>
        <taxon>Alteromonadales</taxon>
        <taxon>Shewanellaceae</taxon>
        <taxon>Shewanella</taxon>
    </lineage>
</organism>
<dbReference type="PANTHER" id="PTHR36302">
    <property type="entry name" value="BLR7088 PROTEIN"/>
    <property type="match status" value="1"/>
</dbReference>
<dbReference type="InterPro" id="IPR036182">
    <property type="entry name" value="PCuAC_sf"/>
</dbReference>
<dbReference type="STRING" id="318161.Sden_3479"/>
<dbReference type="AlphaFoldDB" id="Q12IH2"/>